<keyword evidence="7" id="KW-0675">Receptor</keyword>
<sequence length="1001" mass="114804">MPTLEQFSIHVFCSRSYFKAVRKEVLHFASTVMASSNVNYNKSWNADGAVEKYQFDVLTEDEPSIFFGFPNSKTEFWSMLEMGVKLRFSSKFVPNKRRRVLMMLWPDILTVNELSDLVENHIRRNIDAVKFKDVLEIDKHNYFVFYLKENNNPNEVFQVYEAYFIKELLVVEKVTGKNLADIFSWKSRRSNFRKVPIISVTQPETRYPTVSQFSNVSGQLDLTGGVTFSILKTISSKLNFTLRNILGKGWTTLGSNGSLLGMGGQIVNREADVLMSMSEIMIYRLEQLSMTQPIHMTSKNLWVAVLIMWIIIGTTFVLFVNCKRKMDSDFNTFCDDNYWSNIIVWSVATATQQGSKLSKSNVCILSVDKGNIHSIRDLQNEGFELYSQENCLTAIEILKKFVKISNNIPHLILDHEEGIKRINVSKAALITDEASFFEHQEYNELCRFKSKVKIENSGTLSTFYFRKREPIVRIFEYETLSLQVSGFYMNNPARVSSFYFFVIWRNNLESSPSKVERIVKSWNHSIPIESHLYILLEIPGIMSVQIWEHYSAKEEQVFQKVEIGNFMQRTIRRSDFKGVVIKAIVQDDPSLRHFEIYKEINGSLVYTGGLAADFFKTLANFMNFTPKFVNGNGWITIDNGTLQGMAKQLIAHEGDIILSGSEIIRERYDSLQIVASQPVNSFGVYAFFRKPEPDILRNVLLEAFKPKLWGAVVATWFILIASIIFIKYVKFKFCSKLSPADEQVTESVILCILAACCQIGWYCTPSSPSLQVVTIVALVSSLLYYTAYSASIVSIFSVEINRFRSLEDLDQHGYTLYGNSFSQVGLWEVEERTVRDGAPSNSRIVAPAEGIKKIMDGNSAFLSSRYLFILIAAQQSSTAEDEECSFITRTTQSLAIKQHLAYYYRKFESIKKFIGFQLCKHRERGLLFRTKQEHYRLNIPECDPKPKTKSRPLSLHDTRSAFLVLGWGYISCLITLAIELASCAYRNRIKMRPSAYLGQDE</sequence>
<evidence type="ECO:0000256" key="6">
    <source>
        <dbReference type="ARBA" id="ARBA00023136"/>
    </source>
</evidence>
<gene>
    <name evidence="11" type="ORF">AFUS01_LOCUS33097</name>
</gene>
<dbReference type="GO" id="GO:0015276">
    <property type="term" value="F:ligand-gated monoatomic ion channel activity"/>
    <property type="evidence" value="ECO:0007669"/>
    <property type="project" value="InterPro"/>
</dbReference>
<comment type="subcellular location">
    <subcellularLocation>
        <location evidence="1">Cell membrane</location>
        <topology evidence="1">Multi-pass membrane protein</topology>
    </subcellularLocation>
</comment>
<evidence type="ECO:0000256" key="9">
    <source>
        <dbReference type="SAM" id="Phobius"/>
    </source>
</evidence>
<dbReference type="GO" id="GO:0050906">
    <property type="term" value="P:detection of stimulus involved in sensory perception"/>
    <property type="evidence" value="ECO:0007669"/>
    <property type="project" value="UniProtKB-ARBA"/>
</dbReference>
<feature type="transmembrane region" description="Helical" evidence="9">
    <location>
        <begin position="708"/>
        <end position="726"/>
    </location>
</feature>
<evidence type="ECO:0000313" key="11">
    <source>
        <dbReference type="EMBL" id="CAG7822847.1"/>
    </source>
</evidence>
<keyword evidence="3" id="KW-1003">Cell membrane</keyword>
<feature type="transmembrane region" description="Helical" evidence="9">
    <location>
        <begin position="770"/>
        <end position="796"/>
    </location>
</feature>
<accession>A0A8J2KZC9</accession>
<name>A0A8J2KZC9_9HEXA</name>
<evidence type="ECO:0000256" key="4">
    <source>
        <dbReference type="ARBA" id="ARBA00022692"/>
    </source>
</evidence>
<evidence type="ECO:0000313" key="12">
    <source>
        <dbReference type="Proteomes" id="UP000708208"/>
    </source>
</evidence>
<reference evidence="11" key="1">
    <citation type="submission" date="2021-06" db="EMBL/GenBank/DDBJ databases">
        <authorList>
            <person name="Hodson N. C."/>
            <person name="Mongue J. A."/>
            <person name="Jaron S. K."/>
        </authorList>
    </citation>
    <scope>NUCLEOTIDE SEQUENCE</scope>
</reference>
<organism evidence="11 12">
    <name type="scientific">Allacma fusca</name>
    <dbReference type="NCBI Taxonomy" id="39272"/>
    <lineage>
        <taxon>Eukaryota</taxon>
        <taxon>Metazoa</taxon>
        <taxon>Ecdysozoa</taxon>
        <taxon>Arthropoda</taxon>
        <taxon>Hexapoda</taxon>
        <taxon>Collembola</taxon>
        <taxon>Symphypleona</taxon>
        <taxon>Sminthuridae</taxon>
        <taxon>Allacma</taxon>
    </lineage>
</organism>
<keyword evidence="5 9" id="KW-1133">Transmembrane helix</keyword>
<evidence type="ECO:0000256" key="2">
    <source>
        <dbReference type="ARBA" id="ARBA00008685"/>
    </source>
</evidence>
<dbReference type="GO" id="GO:0005886">
    <property type="term" value="C:plasma membrane"/>
    <property type="evidence" value="ECO:0007669"/>
    <property type="project" value="UniProtKB-SubCell"/>
</dbReference>
<dbReference type="AlphaFoldDB" id="A0A8J2KZC9"/>
<feature type="transmembrane region" description="Helical" evidence="9">
    <location>
        <begin position="747"/>
        <end position="764"/>
    </location>
</feature>
<dbReference type="Proteomes" id="UP000708208">
    <property type="component" value="Unassembled WGS sequence"/>
</dbReference>
<feature type="transmembrane region" description="Helical" evidence="9">
    <location>
        <begin position="301"/>
        <end position="320"/>
    </location>
</feature>
<dbReference type="InterPro" id="IPR052192">
    <property type="entry name" value="Insect_Ionotropic_Sensory_Rcpt"/>
</dbReference>
<evidence type="ECO:0000256" key="8">
    <source>
        <dbReference type="ARBA" id="ARBA00023180"/>
    </source>
</evidence>
<proteinExistence type="inferred from homology"/>
<comment type="similarity">
    <text evidence="2">Belongs to the glutamate-gated ion channel (TC 1.A.10.1) family.</text>
</comment>
<keyword evidence="4 9" id="KW-0812">Transmembrane</keyword>
<dbReference type="EMBL" id="CAJVCH010527665">
    <property type="protein sequence ID" value="CAG7822847.1"/>
    <property type="molecule type" value="Genomic_DNA"/>
</dbReference>
<evidence type="ECO:0000259" key="10">
    <source>
        <dbReference type="Pfam" id="PF00060"/>
    </source>
</evidence>
<evidence type="ECO:0000256" key="7">
    <source>
        <dbReference type="ARBA" id="ARBA00023170"/>
    </source>
</evidence>
<evidence type="ECO:0000256" key="1">
    <source>
        <dbReference type="ARBA" id="ARBA00004651"/>
    </source>
</evidence>
<dbReference type="Pfam" id="PF00060">
    <property type="entry name" value="Lig_chan"/>
    <property type="match status" value="1"/>
</dbReference>
<keyword evidence="6 9" id="KW-0472">Membrane</keyword>
<comment type="caution">
    <text evidence="11">The sequence shown here is derived from an EMBL/GenBank/DDBJ whole genome shotgun (WGS) entry which is preliminary data.</text>
</comment>
<dbReference type="PANTHER" id="PTHR42643">
    <property type="entry name" value="IONOTROPIC RECEPTOR 20A-RELATED"/>
    <property type="match status" value="1"/>
</dbReference>
<dbReference type="InterPro" id="IPR001320">
    <property type="entry name" value="Iontro_rcpt_C"/>
</dbReference>
<protein>
    <recommendedName>
        <fullName evidence="10">Ionotropic glutamate receptor C-terminal domain-containing protein</fullName>
    </recommendedName>
</protein>
<dbReference type="OrthoDB" id="8186464at2759"/>
<keyword evidence="8" id="KW-0325">Glycoprotein</keyword>
<evidence type="ECO:0000256" key="3">
    <source>
        <dbReference type="ARBA" id="ARBA00022475"/>
    </source>
</evidence>
<evidence type="ECO:0000256" key="5">
    <source>
        <dbReference type="ARBA" id="ARBA00022989"/>
    </source>
</evidence>
<dbReference type="PANTHER" id="PTHR42643:SF32">
    <property type="entry name" value="IONOTROPIC RECEPTOR 31A, ISOFORM C-RELATED"/>
    <property type="match status" value="1"/>
</dbReference>
<feature type="domain" description="Ionotropic glutamate receptor C-terminal" evidence="10">
    <location>
        <begin position="708"/>
        <end position="968"/>
    </location>
</feature>
<keyword evidence="12" id="KW-1185">Reference proteome</keyword>
<feature type="transmembrane region" description="Helical" evidence="9">
    <location>
        <begin position="961"/>
        <end position="981"/>
    </location>
</feature>